<dbReference type="eggNOG" id="ENOG502S12D">
    <property type="taxonomic scope" value="Eukaryota"/>
</dbReference>
<dbReference type="GO" id="GO:0035091">
    <property type="term" value="F:phosphatidylinositol binding"/>
    <property type="evidence" value="ECO:0007669"/>
    <property type="project" value="InterPro"/>
</dbReference>
<gene>
    <name evidence="4" type="ORF">TRIADDRAFT_55663</name>
</gene>
<evidence type="ECO:0000259" key="3">
    <source>
        <dbReference type="PROSITE" id="PS50158"/>
    </source>
</evidence>
<proteinExistence type="predicted"/>
<evidence type="ECO:0000256" key="1">
    <source>
        <dbReference type="PROSITE-ProRule" id="PRU00047"/>
    </source>
</evidence>
<dbReference type="OrthoDB" id="6361509at2759"/>
<dbReference type="GeneID" id="6753246"/>
<dbReference type="PROSITE" id="PS50158">
    <property type="entry name" value="ZF_CCHC"/>
    <property type="match status" value="1"/>
</dbReference>
<organism evidence="4 5">
    <name type="scientific">Trichoplax adhaerens</name>
    <name type="common">Trichoplax reptans</name>
    <dbReference type="NCBI Taxonomy" id="10228"/>
    <lineage>
        <taxon>Eukaryota</taxon>
        <taxon>Metazoa</taxon>
        <taxon>Placozoa</taxon>
        <taxon>Uniplacotomia</taxon>
        <taxon>Trichoplacea</taxon>
        <taxon>Trichoplacidae</taxon>
        <taxon>Trichoplax</taxon>
    </lineage>
</organism>
<evidence type="ECO:0000256" key="2">
    <source>
        <dbReference type="SAM" id="MobiDB-lite"/>
    </source>
</evidence>
<dbReference type="Proteomes" id="UP000009022">
    <property type="component" value="Unassembled WGS sequence"/>
</dbReference>
<dbReference type="AlphaFoldDB" id="B3RVI3"/>
<evidence type="ECO:0000313" key="4">
    <source>
        <dbReference type="EMBL" id="EDV26000.1"/>
    </source>
</evidence>
<feature type="region of interest" description="Disordered" evidence="2">
    <location>
        <begin position="172"/>
        <end position="194"/>
    </location>
</feature>
<dbReference type="KEGG" id="tad:TRIADDRAFT_55663"/>
<name>B3RVI3_TRIAD</name>
<dbReference type="PANTHER" id="PTHR16195">
    <property type="entry name" value="ZINC FINGER CCHC DOMAIN CONTAINING PROTEIN"/>
    <property type="match status" value="1"/>
</dbReference>
<dbReference type="InterPro" id="IPR042344">
    <property type="entry name" value="ZCCHC14"/>
</dbReference>
<keyword evidence="5" id="KW-1185">Reference proteome</keyword>
<dbReference type="GO" id="GO:0008270">
    <property type="term" value="F:zinc ion binding"/>
    <property type="evidence" value="ECO:0007669"/>
    <property type="project" value="UniProtKB-KW"/>
</dbReference>
<feature type="compositionally biased region" description="Low complexity" evidence="2">
    <location>
        <begin position="179"/>
        <end position="188"/>
    </location>
</feature>
<dbReference type="InterPro" id="IPR001878">
    <property type="entry name" value="Znf_CCHC"/>
</dbReference>
<protein>
    <recommendedName>
        <fullName evidence="3">CCHC-type domain-containing protein</fullName>
    </recommendedName>
</protein>
<dbReference type="Gene3D" id="3.30.1520.10">
    <property type="entry name" value="Phox-like domain"/>
    <property type="match status" value="1"/>
</dbReference>
<dbReference type="EMBL" id="DS985244">
    <property type="protein sequence ID" value="EDV26000.1"/>
    <property type="molecule type" value="Genomic_DNA"/>
</dbReference>
<dbReference type="Pfam" id="PF25479">
    <property type="entry name" value="Vts1"/>
    <property type="match status" value="1"/>
</dbReference>
<reference evidence="4 5" key="1">
    <citation type="journal article" date="2008" name="Nature">
        <title>The Trichoplax genome and the nature of placozoans.</title>
        <authorList>
            <person name="Srivastava M."/>
            <person name="Begovic E."/>
            <person name="Chapman J."/>
            <person name="Putnam N.H."/>
            <person name="Hellsten U."/>
            <person name="Kawashima T."/>
            <person name="Kuo A."/>
            <person name="Mitros T."/>
            <person name="Salamov A."/>
            <person name="Carpenter M.L."/>
            <person name="Signorovitch A.Y."/>
            <person name="Moreno M.A."/>
            <person name="Kamm K."/>
            <person name="Grimwood J."/>
            <person name="Schmutz J."/>
            <person name="Shapiro H."/>
            <person name="Grigoriev I.V."/>
            <person name="Buss L.W."/>
            <person name="Schierwater B."/>
            <person name="Dellaporta S.L."/>
            <person name="Rokhsar D.S."/>
        </authorList>
    </citation>
    <scope>NUCLEOTIDE SEQUENCE [LARGE SCALE GENOMIC DNA]</scope>
    <source>
        <strain evidence="4 5">Grell-BS-1999</strain>
    </source>
</reference>
<dbReference type="Pfam" id="PF00098">
    <property type="entry name" value="zf-CCHC"/>
    <property type="match status" value="1"/>
</dbReference>
<dbReference type="InterPro" id="IPR057327">
    <property type="entry name" value="Vts1_dom"/>
</dbReference>
<dbReference type="Pfam" id="PF26034">
    <property type="entry name" value="PHAT_SMAUG"/>
    <property type="match status" value="1"/>
</dbReference>
<dbReference type="PhylomeDB" id="B3RVI3"/>
<dbReference type="GO" id="GO:0003676">
    <property type="term" value="F:nucleic acid binding"/>
    <property type="evidence" value="ECO:0007669"/>
    <property type="project" value="InterPro"/>
</dbReference>
<dbReference type="PANTHER" id="PTHR16195:SF16">
    <property type="entry name" value="ZINC FINGER CCHC DOMAIN-CONTAINING PROTEIN 14"/>
    <property type="match status" value="1"/>
</dbReference>
<keyword evidence="1" id="KW-0862">Zinc</keyword>
<feature type="region of interest" description="Disordered" evidence="2">
    <location>
        <begin position="376"/>
        <end position="426"/>
    </location>
</feature>
<dbReference type="SUPFAM" id="SSF64268">
    <property type="entry name" value="PX domain"/>
    <property type="match status" value="1"/>
</dbReference>
<sequence length="583" mass="66644">MLQEENVVSWFQELHQFRRVELLAALLHACLPYELQYLSQLTDDSSRHNRTYLAHDENCANTKSELYNLTDLNDARIRRKLCLCLSMLKSCNTQCAQIIYQNLMFNYRQQLQQLSIIEQQHNYQDQSYHFLDDILLIYMMASKHPAFTFHQQLTLRQCLDEFKKFYKKFNDHRGKDSSENSASQDNSSITTNNQDDAITNQQNKEMSALTAIEVAEVSDSNQEIHHQYLIKAAWSNYRTNVVYKSAEDVFKFDQELEDYIKSNNLSDINLGHLNKPDSSKPIKPVVLPISDVTAYMKQITQLPRQILTSDLVCNFFNSSTDGTNAPYDGTIPAEINDLMQKAIDSYSSSSNGIRRRDVTEWLDGLHINGESENDTVIHKGLTSGDSNKVQNKKDYQNKPVKKNQSMESVGSGNGDSEIDDRPPSGDEQYFYTAVPSMYAINGRIPTSPVNTMIPPPIGHFDNKCAFPLNASYPGYNHRGRDYRGNAYQSEFIPMKHWYDLRQAYPPPYTNFGPSFFLHNGTSNGYYNGPYFPPTPRPPVPSETRISCYNCGQIGHFGIQCMGPTMIDIENSVKHSNPSFIKKA</sequence>
<keyword evidence="1" id="KW-0863">Zinc-finger</keyword>
<dbReference type="RefSeq" id="XP_002112033.1">
    <property type="nucleotide sequence ID" value="XM_002111997.1"/>
</dbReference>
<dbReference type="CTD" id="6753246"/>
<dbReference type="InterPro" id="IPR058599">
    <property type="entry name" value="PHAT_Smg/ZCCHC2-like"/>
</dbReference>
<evidence type="ECO:0000313" key="5">
    <source>
        <dbReference type="Proteomes" id="UP000009022"/>
    </source>
</evidence>
<accession>B3RVI3</accession>
<dbReference type="InParanoid" id="B3RVI3"/>
<feature type="domain" description="CCHC-type" evidence="3">
    <location>
        <begin position="547"/>
        <end position="560"/>
    </location>
</feature>
<dbReference type="HOGENOM" id="CLU_467990_0_0_1"/>
<dbReference type="InterPro" id="IPR036871">
    <property type="entry name" value="PX_dom_sf"/>
</dbReference>
<keyword evidence="1" id="KW-0479">Metal-binding</keyword>